<accession>A0A5M6DD42</accession>
<feature type="chain" id="PRO_5024394541" description="Lipoprotein" evidence="1">
    <location>
        <begin position="25"/>
        <end position="143"/>
    </location>
</feature>
<evidence type="ECO:0000313" key="2">
    <source>
        <dbReference type="EMBL" id="KAA5543095.1"/>
    </source>
</evidence>
<comment type="caution">
    <text evidence="2">The sequence shown here is derived from an EMBL/GenBank/DDBJ whole genome shotgun (WGS) entry which is preliminary data.</text>
</comment>
<gene>
    <name evidence="2" type="ORF">FYK55_12460</name>
</gene>
<evidence type="ECO:0000256" key="1">
    <source>
        <dbReference type="SAM" id="SignalP"/>
    </source>
</evidence>
<feature type="signal peptide" evidence="1">
    <location>
        <begin position="1"/>
        <end position="24"/>
    </location>
</feature>
<keyword evidence="3" id="KW-1185">Reference proteome</keyword>
<reference evidence="2 3" key="1">
    <citation type="submission" date="2019-08" db="EMBL/GenBank/DDBJ databases">
        <authorList>
            <person name="Dhanesh K."/>
            <person name="Kumar G."/>
            <person name="Sasikala C."/>
            <person name="Venkata Ramana C."/>
        </authorList>
    </citation>
    <scope>NUCLEOTIDE SEQUENCE [LARGE SCALE GENOMIC DNA]</scope>
    <source>
        <strain evidence="2 3">JC645</strain>
    </source>
</reference>
<name>A0A5M6DD42_9BACT</name>
<organism evidence="2 3">
    <name type="scientific">Roseiconus nitratireducens</name>
    <dbReference type="NCBI Taxonomy" id="2605748"/>
    <lineage>
        <taxon>Bacteria</taxon>
        <taxon>Pseudomonadati</taxon>
        <taxon>Planctomycetota</taxon>
        <taxon>Planctomycetia</taxon>
        <taxon>Pirellulales</taxon>
        <taxon>Pirellulaceae</taxon>
        <taxon>Roseiconus</taxon>
    </lineage>
</organism>
<dbReference type="Proteomes" id="UP000324479">
    <property type="component" value="Unassembled WGS sequence"/>
</dbReference>
<sequence length="143" mass="15239">MKRIVLAAAAIAAVAIGCTQNASADQPMGYPFYPFGFYQPYGAQYGASLGTPPYFALNPPVYYGARHARPYGLSPFAAPPMVSAPETYKGRLATDFYLPESEFETPAAAPCNPCVSHSAARVPVQLGEVRTNPFVTESKLAAN</sequence>
<dbReference type="EMBL" id="VWOX01000006">
    <property type="protein sequence ID" value="KAA5543095.1"/>
    <property type="molecule type" value="Genomic_DNA"/>
</dbReference>
<keyword evidence="1" id="KW-0732">Signal</keyword>
<proteinExistence type="predicted"/>
<evidence type="ECO:0008006" key="4">
    <source>
        <dbReference type="Google" id="ProtNLM"/>
    </source>
</evidence>
<evidence type="ECO:0000313" key="3">
    <source>
        <dbReference type="Proteomes" id="UP000324479"/>
    </source>
</evidence>
<protein>
    <recommendedName>
        <fullName evidence="4">Lipoprotein</fullName>
    </recommendedName>
</protein>
<dbReference type="RefSeq" id="WP_150076759.1">
    <property type="nucleotide sequence ID" value="NZ_VWOX01000006.1"/>
</dbReference>
<dbReference type="PROSITE" id="PS51257">
    <property type="entry name" value="PROKAR_LIPOPROTEIN"/>
    <property type="match status" value="1"/>
</dbReference>
<dbReference type="AlphaFoldDB" id="A0A5M6DD42"/>